<dbReference type="GO" id="GO:0004623">
    <property type="term" value="F:phospholipase A2 activity"/>
    <property type="evidence" value="ECO:0007669"/>
    <property type="project" value="InterPro"/>
</dbReference>
<evidence type="ECO:0000256" key="2">
    <source>
        <dbReference type="SAM" id="SignalP"/>
    </source>
</evidence>
<reference evidence="3 4" key="1">
    <citation type="submission" date="2016-10" db="EMBL/GenBank/DDBJ databases">
        <title>Draft genome sequence of Coniochaeta ligniaria NRRL30616, a lignocellulolytic fungus for bioabatement of inhibitors in plant biomass hydrolysates.</title>
        <authorList>
            <consortium name="DOE Joint Genome Institute"/>
            <person name="Jimenez D.J."/>
            <person name="Hector R.E."/>
            <person name="Riley R."/>
            <person name="Sun H."/>
            <person name="Grigoriev I.V."/>
            <person name="Van Elsas J.D."/>
            <person name="Nichols N.N."/>
        </authorList>
    </citation>
    <scope>NUCLEOTIDE SEQUENCE [LARGE SCALE GENOMIC DNA]</scope>
    <source>
        <strain evidence="3 4">NRRL 30616</strain>
    </source>
</reference>
<accession>A0A1J7J3A1</accession>
<dbReference type="STRING" id="1408157.A0A1J7J3A1"/>
<keyword evidence="2" id="KW-0732">Signal</keyword>
<dbReference type="Gene3D" id="1.20.90.10">
    <property type="entry name" value="Phospholipase A2 domain"/>
    <property type="match status" value="1"/>
</dbReference>
<dbReference type="EMBL" id="KV875093">
    <property type="protein sequence ID" value="OIW34262.1"/>
    <property type="molecule type" value="Genomic_DNA"/>
</dbReference>
<feature type="region of interest" description="Disordered" evidence="1">
    <location>
        <begin position="84"/>
        <end position="117"/>
    </location>
</feature>
<dbReference type="GO" id="GO:0050482">
    <property type="term" value="P:arachidonate secretion"/>
    <property type="evidence" value="ECO:0007669"/>
    <property type="project" value="InterPro"/>
</dbReference>
<proteinExistence type="predicted"/>
<dbReference type="GO" id="GO:0016042">
    <property type="term" value="P:lipid catabolic process"/>
    <property type="evidence" value="ECO:0007669"/>
    <property type="project" value="InterPro"/>
</dbReference>
<dbReference type="AlphaFoldDB" id="A0A1J7J3A1"/>
<feature type="compositionally biased region" description="Low complexity" evidence="1">
    <location>
        <begin position="103"/>
        <end position="114"/>
    </location>
</feature>
<dbReference type="PANTHER" id="PTHR12824">
    <property type="entry name" value="GROUP XII SECRETORY PHOSPHOLIPASE A2 FAMILY MEMBER"/>
    <property type="match status" value="1"/>
</dbReference>
<feature type="chain" id="PRO_5012385380" evidence="2">
    <location>
        <begin position="20"/>
        <end position="795"/>
    </location>
</feature>
<dbReference type="GO" id="GO:0005576">
    <property type="term" value="C:extracellular region"/>
    <property type="evidence" value="ECO:0007669"/>
    <property type="project" value="InterPro"/>
</dbReference>
<feature type="compositionally biased region" description="Low complexity" evidence="1">
    <location>
        <begin position="84"/>
        <end position="95"/>
    </location>
</feature>
<dbReference type="Pfam" id="PF06951">
    <property type="entry name" value="PLA2G12"/>
    <property type="match status" value="1"/>
</dbReference>
<feature type="signal peptide" evidence="2">
    <location>
        <begin position="1"/>
        <end position="19"/>
    </location>
</feature>
<dbReference type="Proteomes" id="UP000182658">
    <property type="component" value="Unassembled WGS sequence"/>
</dbReference>
<sequence>MKASLRLAGLASVVVGALAAPERVEERAGCVADNCLRAVSITRLGEATQHARLIDCKSFLRVTVTPATTTALTTVTVKTTITPSAASSANTSPSAARRDVEEAPVAPRAATTTTGKPIPAYASPCSGKSASASYSSACLCAGATIPTDTAPTPTLSSTVYVTSTVVISDSPPFTPTAPVHVPEFDDWMSTYTYYEQTLPTFAPAVEPTFSSPIPSPTPCFFDPTIANNEFYLMDQTIGYMVNRNGVPGPPVAPTTQAEADAHSDPSTFNPPTYYFEKPANAPAGLYDIVLAGSSPKQYIAMGTNGDMQFTSGSTNGVVRNRLITTVFGVDCKGFLTVTQGKTTYTWVGTDSGSTATAGTPNNKGMVLLPKAMKNPIPARPSKRAGALDERTWAEDGLDPRCWAEDGLDPRCWGAPSNVIAAVKPGARAAAANGCGSGATANFIPNWNFGDCCNTHDYCYDDCGRTWEGCNGDFLGCMYSKCWDVADSWSFWLAPACFGMADLYAGVVSSVVGAVAFQGANSDRCHCVCPNSSPDNFAQSLCGGSCIVTGGNDNNNCGGCGNTCPFKTHCSLGGCTCDDDRCGNLCVNLQSHPRNCGSCGNACASGYCYQGVCAAVPANPTTCIPVDGFENGGFGYGDGTAWTVGYTGDATADQQALGVFDGASSGGDPYDAALGILHGPSGGVVWLSQMVHICPGLAYQLDFQGRRVYGTTRSCTIQATLGGRTLQGSENFAVTGADFQAFGPYNIQPFNAGDAGTVAAANHYMMAEFRVTVTCPGGTDTGADLFRFDSFSVYPQ</sequence>
<evidence type="ECO:0000313" key="3">
    <source>
        <dbReference type="EMBL" id="OIW34262.1"/>
    </source>
</evidence>
<dbReference type="PANTHER" id="PTHR12824:SF8">
    <property type="entry name" value="GXIVSPLA2, ISOFORM A"/>
    <property type="match status" value="1"/>
</dbReference>
<organism evidence="3 4">
    <name type="scientific">Coniochaeta ligniaria NRRL 30616</name>
    <dbReference type="NCBI Taxonomy" id="1408157"/>
    <lineage>
        <taxon>Eukaryota</taxon>
        <taxon>Fungi</taxon>
        <taxon>Dikarya</taxon>
        <taxon>Ascomycota</taxon>
        <taxon>Pezizomycotina</taxon>
        <taxon>Sordariomycetes</taxon>
        <taxon>Sordariomycetidae</taxon>
        <taxon>Coniochaetales</taxon>
        <taxon>Coniochaetaceae</taxon>
        <taxon>Coniochaeta</taxon>
    </lineage>
</organism>
<gene>
    <name evidence="3" type="ORF">CONLIGDRAFT_665075</name>
</gene>
<dbReference type="SUPFAM" id="SSF48619">
    <property type="entry name" value="Phospholipase A2, PLA2"/>
    <property type="match status" value="1"/>
</dbReference>
<keyword evidence="4" id="KW-1185">Reference proteome</keyword>
<evidence type="ECO:0000256" key="1">
    <source>
        <dbReference type="SAM" id="MobiDB-lite"/>
    </source>
</evidence>
<dbReference type="InParanoid" id="A0A1J7J3A1"/>
<dbReference type="InterPro" id="IPR036444">
    <property type="entry name" value="PLipase_A2_dom_sf"/>
</dbReference>
<name>A0A1J7J3A1_9PEZI</name>
<dbReference type="InterPro" id="IPR010711">
    <property type="entry name" value="PLA2G12"/>
</dbReference>
<dbReference type="OrthoDB" id="439917at2759"/>
<protein>
    <submittedName>
        <fullName evidence="3">Uncharacterized protein</fullName>
    </submittedName>
</protein>
<dbReference type="GO" id="GO:0005509">
    <property type="term" value="F:calcium ion binding"/>
    <property type="evidence" value="ECO:0007669"/>
    <property type="project" value="InterPro"/>
</dbReference>
<evidence type="ECO:0000313" key="4">
    <source>
        <dbReference type="Proteomes" id="UP000182658"/>
    </source>
</evidence>
<dbReference type="GO" id="GO:0006644">
    <property type="term" value="P:phospholipid metabolic process"/>
    <property type="evidence" value="ECO:0007669"/>
    <property type="project" value="InterPro"/>
</dbReference>